<evidence type="ECO:0000313" key="4">
    <source>
        <dbReference type="Proteomes" id="UP001234178"/>
    </source>
</evidence>
<name>A0ABQ9ZD27_9CRUS</name>
<accession>A0ABQ9ZD27</accession>
<keyword evidence="1" id="KW-0732">Signal</keyword>
<dbReference type="InterPro" id="IPR058698">
    <property type="entry name" value="CUB_metazoa"/>
</dbReference>
<sequence length="435" mass="46467">MININLSSFLLVILLVQSSCANEDDAEDSLESESQESLIVESSPRLPVTPWKPHYFSGPKLPQHSPAVIARTFPAFVPFTSCTSPNKETGICAESGACTQLGGRASGACPSYGRVCCINVVTNTCDDADRKVVTLDNTYWLSPTMGIGSSTGCALTVKLDAKLPEQGKAVCQVRLNFVLFTIAQPDTESVCNTDAFDVAGASNKIPTICGDNGGQHMYLNVPSSSTSPTDLQLSFNFGTDSNPVRAWNILISMIPCDSPNLAPLDCLQYFSGRSGTVSSFNWRDVAGTETRQLASQDYSICFKTLPGSRRTLCLAPCTVTSATLAFSVSVPRAADGTAAPAGSSQSRPNNCEKDYLVIPGGFNVGNPATVNNMAFDRFCGENLNALAQITATTSVCTTATPFRLLYRTSDDEMEDKTAGVVDRGNLGFCFTFRNQ</sequence>
<keyword evidence="4" id="KW-1185">Reference proteome</keyword>
<dbReference type="PANTHER" id="PTHR33236">
    <property type="entry name" value="INTRAFLAGELLAR TRANSPORT PROTEIN 122 FAMILY PROTEIN-RELATED"/>
    <property type="match status" value="1"/>
</dbReference>
<evidence type="ECO:0000259" key="2">
    <source>
        <dbReference type="Pfam" id="PF26080"/>
    </source>
</evidence>
<feature type="domain" description="CUB" evidence="2">
    <location>
        <begin position="263"/>
        <end position="434"/>
    </location>
</feature>
<dbReference type="Proteomes" id="UP001234178">
    <property type="component" value="Unassembled WGS sequence"/>
</dbReference>
<proteinExistence type="predicted"/>
<evidence type="ECO:0000256" key="1">
    <source>
        <dbReference type="SAM" id="SignalP"/>
    </source>
</evidence>
<protein>
    <recommendedName>
        <fullName evidence="2">CUB domain-containing protein</fullName>
    </recommendedName>
</protein>
<comment type="caution">
    <text evidence="3">The sequence shown here is derived from an EMBL/GenBank/DDBJ whole genome shotgun (WGS) entry which is preliminary data.</text>
</comment>
<reference evidence="3 4" key="1">
    <citation type="journal article" date="2023" name="Nucleic Acids Res.">
        <title>The hologenome of Daphnia magna reveals possible DNA methylation and microbiome-mediated evolution of the host genome.</title>
        <authorList>
            <person name="Chaturvedi A."/>
            <person name="Li X."/>
            <person name="Dhandapani V."/>
            <person name="Marshall H."/>
            <person name="Kissane S."/>
            <person name="Cuenca-Cambronero M."/>
            <person name="Asole G."/>
            <person name="Calvet F."/>
            <person name="Ruiz-Romero M."/>
            <person name="Marangio P."/>
            <person name="Guigo R."/>
            <person name="Rago D."/>
            <person name="Mirbahai L."/>
            <person name="Eastwood N."/>
            <person name="Colbourne J.K."/>
            <person name="Zhou J."/>
            <person name="Mallon E."/>
            <person name="Orsini L."/>
        </authorList>
    </citation>
    <scope>NUCLEOTIDE SEQUENCE [LARGE SCALE GENOMIC DNA]</scope>
    <source>
        <strain evidence="3">LRV0_1</strain>
    </source>
</reference>
<evidence type="ECO:0000313" key="3">
    <source>
        <dbReference type="EMBL" id="KAK4010450.1"/>
    </source>
</evidence>
<feature type="signal peptide" evidence="1">
    <location>
        <begin position="1"/>
        <end position="21"/>
    </location>
</feature>
<dbReference type="Pfam" id="PF26080">
    <property type="entry name" value="CUB_animal"/>
    <property type="match status" value="1"/>
</dbReference>
<dbReference type="PANTHER" id="PTHR33236:SF5">
    <property type="entry name" value="CUB DOMAIN-CONTAINING PROTEIN"/>
    <property type="match status" value="1"/>
</dbReference>
<feature type="chain" id="PRO_5045914836" description="CUB domain-containing protein" evidence="1">
    <location>
        <begin position="22"/>
        <end position="435"/>
    </location>
</feature>
<dbReference type="EMBL" id="JAOYFB010000003">
    <property type="protein sequence ID" value="KAK4010450.1"/>
    <property type="molecule type" value="Genomic_DNA"/>
</dbReference>
<gene>
    <name evidence="3" type="ORF">OUZ56_019593</name>
</gene>
<organism evidence="3 4">
    <name type="scientific">Daphnia magna</name>
    <dbReference type="NCBI Taxonomy" id="35525"/>
    <lineage>
        <taxon>Eukaryota</taxon>
        <taxon>Metazoa</taxon>
        <taxon>Ecdysozoa</taxon>
        <taxon>Arthropoda</taxon>
        <taxon>Crustacea</taxon>
        <taxon>Branchiopoda</taxon>
        <taxon>Diplostraca</taxon>
        <taxon>Cladocera</taxon>
        <taxon>Anomopoda</taxon>
        <taxon>Daphniidae</taxon>
        <taxon>Daphnia</taxon>
    </lineage>
</organism>